<protein>
    <recommendedName>
        <fullName evidence="4">Methyltransferase type 11 domain-containing protein</fullName>
    </recommendedName>
</protein>
<evidence type="ECO:0000256" key="1">
    <source>
        <dbReference type="ARBA" id="ARBA00008361"/>
    </source>
</evidence>
<dbReference type="GO" id="GO:0032259">
    <property type="term" value="P:methylation"/>
    <property type="evidence" value="ECO:0007669"/>
    <property type="project" value="UniProtKB-KW"/>
</dbReference>
<dbReference type="EMBL" id="GECU01003637">
    <property type="protein sequence ID" value="JAT04070.1"/>
    <property type="molecule type" value="Transcribed_RNA"/>
</dbReference>
<dbReference type="CDD" id="cd02440">
    <property type="entry name" value="AdoMet_MTases"/>
    <property type="match status" value="1"/>
</dbReference>
<dbReference type="InterPro" id="IPR051052">
    <property type="entry name" value="Diverse_substrate_MTase"/>
</dbReference>
<dbReference type="Pfam" id="PF08241">
    <property type="entry name" value="Methyltransf_11"/>
    <property type="match status" value="1"/>
</dbReference>
<dbReference type="PANTHER" id="PTHR44942">
    <property type="entry name" value="METHYLTRANSF_11 DOMAIN-CONTAINING PROTEIN"/>
    <property type="match status" value="1"/>
</dbReference>
<feature type="domain" description="Methyltransferase type 11" evidence="4">
    <location>
        <begin position="72"/>
        <end position="163"/>
    </location>
</feature>
<comment type="similarity">
    <text evidence="1">Belongs to the methyltransferase superfamily.</text>
</comment>
<organism evidence="5">
    <name type="scientific">Homalodisca liturata</name>
    <dbReference type="NCBI Taxonomy" id="320908"/>
    <lineage>
        <taxon>Eukaryota</taxon>
        <taxon>Metazoa</taxon>
        <taxon>Ecdysozoa</taxon>
        <taxon>Arthropoda</taxon>
        <taxon>Hexapoda</taxon>
        <taxon>Insecta</taxon>
        <taxon>Pterygota</taxon>
        <taxon>Neoptera</taxon>
        <taxon>Paraneoptera</taxon>
        <taxon>Hemiptera</taxon>
        <taxon>Auchenorrhyncha</taxon>
        <taxon>Membracoidea</taxon>
        <taxon>Cicadellidae</taxon>
        <taxon>Cicadellinae</taxon>
        <taxon>Proconiini</taxon>
        <taxon>Homalodisca</taxon>
    </lineage>
</organism>
<dbReference type="SUPFAM" id="SSF53335">
    <property type="entry name" value="S-adenosyl-L-methionine-dependent methyltransferases"/>
    <property type="match status" value="1"/>
</dbReference>
<dbReference type="InterPro" id="IPR029063">
    <property type="entry name" value="SAM-dependent_MTases_sf"/>
</dbReference>
<dbReference type="AlphaFoldDB" id="A0A1B6JY04"/>
<evidence type="ECO:0000256" key="3">
    <source>
        <dbReference type="ARBA" id="ARBA00022679"/>
    </source>
</evidence>
<keyword evidence="2" id="KW-0489">Methyltransferase</keyword>
<dbReference type="GO" id="GO:0008757">
    <property type="term" value="F:S-adenosylmethionine-dependent methyltransferase activity"/>
    <property type="evidence" value="ECO:0007669"/>
    <property type="project" value="InterPro"/>
</dbReference>
<accession>A0A1B6JY04</accession>
<feature type="non-terminal residue" evidence="5">
    <location>
        <position position="1"/>
    </location>
</feature>
<evidence type="ECO:0000313" key="5">
    <source>
        <dbReference type="EMBL" id="JAT04070.1"/>
    </source>
</evidence>
<dbReference type="Gene3D" id="3.40.50.150">
    <property type="entry name" value="Vaccinia Virus protein VP39"/>
    <property type="match status" value="1"/>
</dbReference>
<reference evidence="5" key="1">
    <citation type="submission" date="2015-11" db="EMBL/GenBank/DDBJ databases">
        <title>De novo transcriptome assembly of four potential Pierce s Disease insect vectors from Arizona vineyards.</title>
        <authorList>
            <person name="Tassone E.E."/>
        </authorList>
    </citation>
    <scope>NUCLEOTIDE SEQUENCE</scope>
</reference>
<proteinExistence type="inferred from homology"/>
<dbReference type="InterPro" id="IPR013216">
    <property type="entry name" value="Methyltransf_11"/>
</dbReference>
<keyword evidence="3" id="KW-0808">Transferase</keyword>
<gene>
    <name evidence="5" type="ORF">g.34090</name>
</gene>
<name>A0A1B6JY04_9HEMI</name>
<evidence type="ECO:0000256" key="2">
    <source>
        <dbReference type="ARBA" id="ARBA00022603"/>
    </source>
</evidence>
<sequence length="302" mass="33814">ATQGAYQLTLITKEVSLHNVHLILVKMAYIRNPLQAVSYSRFRPLPPQDLIEKTVSFLKEGIDTDYPLKQALDVGCGSGQSTEILSPYFEEVIGLDNSEEQLLHAKGTTKCQNVSYRLGNAENLKVADSSVDLITVGMAIHWFDLQQFCKEVDRVLRPRGVLAVYGYNFPRPSVGCVSLADTVYSMFTDTLGQYMPAESRLAYIDGYRAPQFSKFPFSSQSPLRFEFSSTTQKASIEDLIGYISTTSSYQNYLEKQGETEASALLTDFKSQIAEQLGGEKKLEGLTFDITFPYFLLLSHKDL</sequence>
<evidence type="ECO:0000259" key="4">
    <source>
        <dbReference type="Pfam" id="PF08241"/>
    </source>
</evidence>
<dbReference type="PANTHER" id="PTHR44942:SF4">
    <property type="entry name" value="METHYLTRANSFERASE TYPE 11 DOMAIN-CONTAINING PROTEIN"/>
    <property type="match status" value="1"/>
</dbReference>